<accession>A0A6I5KTQ8</accession>
<reference evidence="1 2" key="1">
    <citation type="submission" date="2020-01" db="EMBL/GenBank/DDBJ databases">
        <title>Muricauda sediminis sp.nov. 40Bstr401.</title>
        <authorList>
            <person name="Xue Z."/>
            <person name="Zhu S."/>
            <person name="Ren N."/>
            <person name="Chen T."/>
            <person name="Chen X."/>
            <person name="Chen J."/>
            <person name="Yang J."/>
        </authorList>
    </citation>
    <scope>NUCLEOTIDE SEQUENCE [LARGE SCALE GENOMIC DNA]</scope>
    <source>
        <strain evidence="1 2">40Bstr401</strain>
    </source>
</reference>
<evidence type="ECO:0008006" key="3">
    <source>
        <dbReference type="Google" id="ProtNLM"/>
    </source>
</evidence>
<dbReference type="EMBL" id="JAAAMI010000003">
    <property type="protein sequence ID" value="NDV43089.1"/>
    <property type="molecule type" value="Genomic_DNA"/>
</dbReference>
<sequence length="184" mass="21522">MSQVNDFIQRLDACPLGNAGWSQFENLCTEILTFLFVPPLNPATRQGRTYSGINRRDAIMPNRNITPNDNANSQNWHHLYIELDARMILFEFKNYDVTEIGHEEVNQTRNYMTAAMGRLSIMLCSKSPNEAAHRQRNTVFNQDNKVILFITKEQLKEMLLIKDRNEDPSDLIMDLLERFYIQHE</sequence>
<evidence type="ECO:0000313" key="2">
    <source>
        <dbReference type="Proteomes" id="UP000468707"/>
    </source>
</evidence>
<dbReference type="RefSeq" id="WP_163634515.1">
    <property type="nucleotide sequence ID" value="NZ_JAAAMI010000003.1"/>
</dbReference>
<dbReference type="Proteomes" id="UP000468707">
    <property type="component" value="Unassembled WGS sequence"/>
</dbReference>
<organism evidence="1 2">
    <name type="scientific">Flagellimonas sediminis</name>
    <dbReference type="NCBI Taxonomy" id="2696468"/>
    <lineage>
        <taxon>Bacteria</taxon>
        <taxon>Pseudomonadati</taxon>
        <taxon>Bacteroidota</taxon>
        <taxon>Flavobacteriia</taxon>
        <taxon>Flavobacteriales</taxon>
        <taxon>Flavobacteriaceae</taxon>
        <taxon>Flagellimonas</taxon>
    </lineage>
</organism>
<name>A0A6I5KTQ8_9FLAO</name>
<protein>
    <recommendedName>
        <fullName evidence="3">Restriction endonuclease</fullName>
    </recommendedName>
</protein>
<proteinExistence type="predicted"/>
<evidence type="ECO:0000313" key="1">
    <source>
        <dbReference type="EMBL" id="NDV43089.1"/>
    </source>
</evidence>
<gene>
    <name evidence="1" type="ORF">GTK07_07080</name>
</gene>
<comment type="caution">
    <text evidence="1">The sequence shown here is derived from an EMBL/GenBank/DDBJ whole genome shotgun (WGS) entry which is preliminary data.</text>
</comment>
<keyword evidence="2" id="KW-1185">Reference proteome</keyword>
<dbReference type="AlphaFoldDB" id="A0A6I5KTQ8"/>